<dbReference type="EMBL" id="GL348713">
    <property type="protein sequence ID" value="EFH70597.1"/>
    <property type="molecule type" value="Genomic_DNA"/>
</dbReference>
<protein>
    <submittedName>
        <fullName evidence="2">Predicted protein</fullName>
    </submittedName>
</protein>
<dbReference type="AlphaFoldDB" id="D7KIL0"/>
<dbReference type="HOGENOM" id="CLU_062975_0_0_1"/>
<evidence type="ECO:0000313" key="2">
    <source>
        <dbReference type="EMBL" id="EFH70597.1"/>
    </source>
</evidence>
<evidence type="ECO:0000256" key="1">
    <source>
        <dbReference type="SAM" id="MobiDB-lite"/>
    </source>
</evidence>
<gene>
    <name evidence="2" type="ORF">ARALYDRAFT_892173</name>
</gene>
<feature type="compositionally biased region" description="Acidic residues" evidence="1">
    <location>
        <begin position="71"/>
        <end position="90"/>
    </location>
</feature>
<feature type="region of interest" description="Disordered" evidence="1">
    <location>
        <begin position="12"/>
        <end position="169"/>
    </location>
</feature>
<accession>D7KIL0</accession>
<proteinExistence type="predicted"/>
<reference evidence="3" key="1">
    <citation type="journal article" date="2011" name="Nat. Genet.">
        <title>The Arabidopsis lyrata genome sequence and the basis of rapid genome size change.</title>
        <authorList>
            <person name="Hu T.T."/>
            <person name="Pattyn P."/>
            <person name="Bakker E.G."/>
            <person name="Cao J."/>
            <person name="Cheng J.-F."/>
            <person name="Clark R.M."/>
            <person name="Fahlgren N."/>
            <person name="Fawcett J.A."/>
            <person name="Grimwood J."/>
            <person name="Gundlach H."/>
            <person name="Haberer G."/>
            <person name="Hollister J.D."/>
            <person name="Ossowski S."/>
            <person name="Ottilar R.P."/>
            <person name="Salamov A.A."/>
            <person name="Schneeberger K."/>
            <person name="Spannagl M."/>
            <person name="Wang X."/>
            <person name="Yang L."/>
            <person name="Nasrallah M.E."/>
            <person name="Bergelson J."/>
            <person name="Carrington J.C."/>
            <person name="Gaut B.S."/>
            <person name="Schmutz J."/>
            <person name="Mayer K.F.X."/>
            <person name="Van de Peer Y."/>
            <person name="Grigoriev I.V."/>
            <person name="Nordborg M."/>
            <person name="Weigel D."/>
            <person name="Guo Y.-L."/>
        </authorList>
    </citation>
    <scope>NUCLEOTIDE SEQUENCE [LARGE SCALE GENOMIC DNA]</scope>
    <source>
        <strain evidence="3">cv. MN47</strain>
    </source>
</reference>
<sequence length="238" mass="25712">MFSMIMLFMLQDEEKTAPESARKEADMSDNESAGLYYGGPSDEDEVICDGGEYDKGPLDSATKQQDKSETEMADISEDDKDVLPDEETNTGDDKDVLPDEEHKTGDDENVLPEDETKTGDDQDMLHQEESNVGDDEELFNAPSSPKRGADELEASPTDEPTIAGQRNAGGAIGVDGNLCSTPSPSSVIVYTVEPMVKADIILGGDNNTIVDEAKTTASAPQNLVSPYMLFTYHAMISI</sequence>
<name>D7KIL0_ARALL</name>
<feature type="compositionally biased region" description="Basic and acidic residues" evidence="1">
    <location>
        <begin position="91"/>
        <end position="106"/>
    </location>
</feature>
<dbReference type="Proteomes" id="UP000008694">
    <property type="component" value="Unassembled WGS sequence"/>
</dbReference>
<keyword evidence="3" id="KW-1185">Reference proteome</keyword>
<organism evidence="3">
    <name type="scientific">Arabidopsis lyrata subsp. lyrata</name>
    <name type="common">Lyre-leaved rock-cress</name>
    <dbReference type="NCBI Taxonomy" id="81972"/>
    <lineage>
        <taxon>Eukaryota</taxon>
        <taxon>Viridiplantae</taxon>
        <taxon>Streptophyta</taxon>
        <taxon>Embryophyta</taxon>
        <taxon>Tracheophyta</taxon>
        <taxon>Spermatophyta</taxon>
        <taxon>Magnoliopsida</taxon>
        <taxon>eudicotyledons</taxon>
        <taxon>Gunneridae</taxon>
        <taxon>Pentapetalae</taxon>
        <taxon>rosids</taxon>
        <taxon>malvids</taxon>
        <taxon>Brassicales</taxon>
        <taxon>Brassicaceae</taxon>
        <taxon>Camelineae</taxon>
        <taxon>Arabidopsis</taxon>
    </lineage>
</organism>
<dbReference type="Gramene" id="scaffold_104967.1">
    <property type="protein sequence ID" value="scaffold_104967.1"/>
    <property type="gene ID" value="scaffold_104967.1"/>
</dbReference>
<feature type="compositionally biased region" description="Basic and acidic residues" evidence="1">
    <location>
        <begin position="12"/>
        <end position="26"/>
    </location>
</feature>
<evidence type="ECO:0000313" key="3">
    <source>
        <dbReference type="Proteomes" id="UP000008694"/>
    </source>
</evidence>
<feature type="compositionally biased region" description="Basic and acidic residues" evidence="1">
    <location>
        <begin position="114"/>
        <end position="129"/>
    </location>
</feature>